<dbReference type="InterPro" id="IPR019734">
    <property type="entry name" value="TPR_rpt"/>
</dbReference>
<dbReference type="PROSITE" id="PS50005">
    <property type="entry name" value="TPR"/>
    <property type="match status" value="1"/>
</dbReference>
<reference evidence="4" key="1">
    <citation type="submission" date="2016-10" db="EMBL/GenBank/DDBJ databases">
        <authorList>
            <person name="Varghese N."/>
            <person name="Submissions S."/>
        </authorList>
    </citation>
    <scope>NUCLEOTIDE SEQUENCE [LARGE SCALE GENOMIC DNA]</scope>
    <source>
        <strain evidence="4">DSM 5463</strain>
    </source>
</reference>
<accession>A0A1H5WK04</accession>
<evidence type="ECO:0000256" key="1">
    <source>
        <dbReference type="PROSITE-ProRule" id="PRU00339"/>
    </source>
</evidence>
<keyword evidence="4" id="KW-1185">Reference proteome</keyword>
<gene>
    <name evidence="3" type="ORF">SAMN05660865_01494</name>
</gene>
<dbReference type="RefSeq" id="WP_242971212.1">
    <property type="nucleotide sequence ID" value="NZ_FNUK01000020.1"/>
</dbReference>
<dbReference type="PANTHER" id="PTHR43630:SF2">
    <property type="entry name" value="GLYCOSYLTRANSFERASE"/>
    <property type="match status" value="1"/>
</dbReference>
<evidence type="ECO:0000313" key="4">
    <source>
        <dbReference type="Proteomes" id="UP000242850"/>
    </source>
</evidence>
<sequence length="699" mass="83291">MKLSICIMTKNSERYIKQCLESIKPIINVIDSEIVVVDTGSTDNTVEIVKSYTDKIYSHYWNDDFSEIKNLLIRYASGEWLLFIDSDEIIENPEELISFFELGKSSMYNSATIKIKNYLFKDNEEIFVLSTVLRLFRKDKDFYFKGSIHEQPKFKQPVYSLNLYLKHYGYIKNDKKLMEYKFRRNVKLLEKELLNRESDKVYIYYQLSVSYTMYGRYEKALYYAQKAYEESIKNKIDLGNRMYVYLSLIKLYYINQKYLEAKNIAEKALKKNDKYIDIYYVLANINKALCNYNEAINNYLTYLDLLKLYKENKIDVINDPSVNHETVTYEKMAIVDLCSLYYKINDYDKVIEFYKKLDDINLASNIFYEFIFSFMQKNKINDLKSYYDLNILSIDSTELATRFEVALEKYLEHKGEEFKTDFIYQFSNGVSSYSLLNKVRVKILNNEFVLDNSIIESLKHIDINRLPNFYGDIIYYILKSKVNLLQIFHAIKEDNLLLYLEYCKDKYDDFNKLVLEYLKDIDSYEDLTEIRILKTMEKFLLLFGDLTNIDYRFILERYLVDGIRYITRVYSQEVINNELIDDVKDNEHAFLIYIYHAINNKGVNIKISIAYLKKALNIYPLMKIVVEYLLEDFQKILDGEKKASNDELEKLKKTFKDNINLLLEAGKISEVIILINEYLKIIPNDIEMLTLKSDLQIRF</sequence>
<feature type="repeat" description="TPR" evidence="1">
    <location>
        <begin position="201"/>
        <end position="234"/>
    </location>
</feature>
<organism evidence="3 4">
    <name type="scientific">Caloramator fervidus</name>
    <dbReference type="NCBI Taxonomy" id="29344"/>
    <lineage>
        <taxon>Bacteria</taxon>
        <taxon>Bacillati</taxon>
        <taxon>Bacillota</taxon>
        <taxon>Clostridia</taxon>
        <taxon>Eubacteriales</taxon>
        <taxon>Clostridiaceae</taxon>
        <taxon>Caloramator</taxon>
    </lineage>
</organism>
<dbReference type="EMBL" id="FNUK01000020">
    <property type="protein sequence ID" value="SEF99616.1"/>
    <property type="molecule type" value="Genomic_DNA"/>
</dbReference>
<dbReference type="SUPFAM" id="SSF53448">
    <property type="entry name" value="Nucleotide-diphospho-sugar transferases"/>
    <property type="match status" value="1"/>
</dbReference>
<dbReference type="PANTHER" id="PTHR43630">
    <property type="entry name" value="POLY-BETA-1,6-N-ACETYL-D-GLUCOSAMINE SYNTHASE"/>
    <property type="match status" value="1"/>
</dbReference>
<feature type="domain" description="Glycosyltransferase 2-like" evidence="2">
    <location>
        <begin position="4"/>
        <end position="148"/>
    </location>
</feature>
<dbReference type="SUPFAM" id="SSF48452">
    <property type="entry name" value="TPR-like"/>
    <property type="match status" value="1"/>
</dbReference>
<dbReference type="InterPro" id="IPR029044">
    <property type="entry name" value="Nucleotide-diphossugar_trans"/>
</dbReference>
<keyword evidence="3" id="KW-0808">Transferase</keyword>
<dbReference type="SMART" id="SM00028">
    <property type="entry name" value="TPR"/>
    <property type="match status" value="3"/>
</dbReference>
<dbReference type="InterPro" id="IPR011990">
    <property type="entry name" value="TPR-like_helical_dom_sf"/>
</dbReference>
<evidence type="ECO:0000259" key="2">
    <source>
        <dbReference type="Pfam" id="PF00535"/>
    </source>
</evidence>
<dbReference type="GO" id="GO:0016740">
    <property type="term" value="F:transferase activity"/>
    <property type="evidence" value="ECO:0007669"/>
    <property type="project" value="UniProtKB-KW"/>
</dbReference>
<evidence type="ECO:0000313" key="3">
    <source>
        <dbReference type="EMBL" id="SEF99616.1"/>
    </source>
</evidence>
<dbReference type="InterPro" id="IPR001173">
    <property type="entry name" value="Glyco_trans_2-like"/>
</dbReference>
<dbReference type="Gene3D" id="3.90.550.10">
    <property type="entry name" value="Spore Coat Polysaccharide Biosynthesis Protein SpsA, Chain A"/>
    <property type="match status" value="1"/>
</dbReference>
<protein>
    <submittedName>
        <fullName evidence="3">Glycosyltransferase involved in cell wall bisynthesis</fullName>
    </submittedName>
</protein>
<keyword evidence="1" id="KW-0802">TPR repeat</keyword>
<dbReference type="Gene3D" id="1.25.40.10">
    <property type="entry name" value="Tetratricopeptide repeat domain"/>
    <property type="match status" value="1"/>
</dbReference>
<proteinExistence type="predicted"/>
<dbReference type="CDD" id="cd02511">
    <property type="entry name" value="Beta4Glucosyltransferase"/>
    <property type="match status" value="1"/>
</dbReference>
<dbReference type="Proteomes" id="UP000242850">
    <property type="component" value="Unassembled WGS sequence"/>
</dbReference>
<dbReference type="Pfam" id="PF00535">
    <property type="entry name" value="Glycos_transf_2"/>
    <property type="match status" value="1"/>
</dbReference>
<name>A0A1H5WK04_9CLOT</name>
<dbReference type="AlphaFoldDB" id="A0A1H5WK04"/>